<keyword evidence="9" id="KW-1185">Reference proteome</keyword>
<feature type="domain" description="Polysaccharide export protein N-terminal" evidence="5">
    <location>
        <begin position="135"/>
        <end position="205"/>
    </location>
</feature>
<organism evidence="7 10">
    <name type="scientific">Teichococcus wenyumeiae</name>
    <dbReference type="NCBI Taxonomy" id="2478470"/>
    <lineage>
        <taxon>Bacteria</taxon>
        <taxon>Pseudomonadati</taxon>
        <taxon>Pseudomonadota</taxon>
        <taxon>Alphaproteobacteria</taxon>
        <taxon>Acetobacterales</taxon>
        <taxon>Roseomonadaceae</taxon>
        <taxon>Roseomonas</taxon>
    </lineage>
</organism>
<name>A0A3A9J5U8_9PROT</name>
<evidence type="ECO:0000256" key="2">
    <source>
        <dbReference type="SAM" id="Coils"/>
    </source>
</evidence>
<protein>
    <submittedName>
        <fullName evidence="7">Polysialic acid transport protein KpsD</fullName>
    </submittedName>
</protein>
<dbReference type="Pfam" id="PF10531">
    <property type="entry name" value="SLBB"/>
    <property type="match status" value="1"/>
</dbReference>
<dbReference type="EMBL" id="RAQU01000215">
    <property type="protein sequence ID" value="RKK01822.1"/>
    <property type="molecule type" value="Genomic_DNA"/>
</dbReference>
<evidence type="ECO:0000256" key="1">
    <source>
        <dbReference type="ARBA" id="ARBA00022729"/>
    </source>
</evidence>
<dbReference type="InParanoid" id="A0A3A9J5U8"/>
<dbReference type="Proteomes" id="UP000274097">
    <property type="component" value="Unassembled WGS sequence"/>
</dbReference>
<dbReference type="GO" id="GO:0015159">
    <property type="term" value="F:polysaccharide transmembrane transporter activity"/>
    <property type="evidence" value="ECO:0007669"/>
    <property type="project" value="InterPro"/>
</dbReference>
<feature type="compositionally biased region" description="Low complexity" evidence="3">
    <location>
        <begin position="90"/>
        <end position="100"/>
    </location>
</feature>
<feature type="region of interest" description="Disordered" evidence="3">
    <location>
        <begin position="44"/>
        <end position="70"/>
    </location>
</feature>
<evidence type="ECO:0000259" key="6">
    <source>
        <dbReference type="Pfam" id="PF10531"/>
    </source>
</evidence>
<evidence type="ECO:0000313" key="7">
    <source>
        <dbReference type="EMBL" id="RKK01822.1"/>
    </source>
</evidence>
<sequence length="607" mass="65200">MRSSRRLPALLTALAFAAAAVAPAPASAQQNVYQQMLEAQRAQQTQLNSEQAGGQQMLNSPTPGLMTNSGAMQQVPSLLAPDTVVNRAGSATEAEAGATAQGPLAEPFRNPGPSRTVFGAALFARGAPTPSDSGNPNYRLSPGDRVSVRVWGPVETEAIGALDNQGNLFLPSIGPLRLAGVRAGDLQQTVEAEVRRIYTQQVQVYAVLLAAGRLGVYVTGYVRLPGRHQGSASDTPLDFLLRAGGVDPARGSYRDITVNRGGRVVNRIDLYPFLLRGSLPNISLQDGDTIVVGKQGATISADGAVRNNYLFEVDGRSMQGQELIDLSGPLPAATNAVVRGTRNSQPWSRYATLAELRRLPLLDQDVVTFITDSPAPTVRVFVEGSRIGPSVLVADRDANLCQLLDYIEVNPALADTRSVYVLRKRLAAQQLRSINEALDRLERQLFTASSATTGVAEIRTQEAQLVSSYIQRGRRIQPEGRLVAVDDQGRCARIRLEDGDTIVIPERSDTVLVGGEVLNPGGVVWREGMTIRQYLDAAGGVTQRGDADAVMIRRASGQVILDPREGPRPGDELIALPQLGAKSFQITRDLLQLVYQTALTGYYVGRL</sequence>
<comment type="caution">
    <text evidence="7">The sequence shown here is derived from an EMBL/GenBank/DDBJ whole genome shotgun (WGS) entry which is preliminary data.</text>
</comment>
<accession>A0A3A9J5U8</accession>
<keyword evidence="2" id="KW-0175">Coiled coil</keyword>
<dbReference type="Pfam" id="PF02563">
    <property type="entry name" value="Poly_export"/>
    <property type="match status" value="1"/>
</dbReference>
<dbReference type="PANTHER" id="PTHR33619">
    <property type="entry name" value="POLYSACCHARIDE EXPORT PROTEIN GFCE-RELATED"/>
    <property type="match status" value="1"/>
</dbReference>
<gene>
    <name evidence="7" type="ORF">D6Z83_22995</name>
    <name evidence="8" type="ORF">EBE87_12950</name>
</gene>
<dbReference type="InterPro" id="IPR019554">
    <property type="entry name" value="Soluble_ligand-bd"/>
</dbReference>
<keyword evidence="1 4" id="KW-0732">Signal</keyword>
<dbReference type="PANTHER" id="PTHR33619:SF3">
    <property type="entry name" value="POLYSACCHARIDE EXPORT PROTEIN GFCE-RELATED"/>
    <property type="match status" value="1"/>
</dbReference>
<feature type="chain" id="PRO_5017400633" evidence="4">
    <location>
        <begin position="29"/>
        <end position="607"/>
    </location>
</feature>
<dbReference type="OrthoDB" id="9808948at2"/>
<evidence type="ECO:0000256" key="3">
    <source>
        <dbReference type="SAM" id="MobiDB-lite"/>
    </source>
</evidence>
<feature type="coiled-coil region" evidence="2">
    <location>
        <begin position="424"/>
        <end position="451"/>
    </location>
</feature>
<evidence type="ECO:0000313" key="9">
    <source>
        <dbReference type="Proteomes" id="UP000274097"/>
    </source>
</evidence>
<evidence type="ECO:0000259" key="5">
    <source>
        <dbReference type="Pfam" id="PF02563"/>
    </source>
</evidence>
<feature type="region of interest" description="Disordered" evidence="3">
    <location>
        <begin position="90"/>
        <end position="111"/>
    </location>
</feature>
<feature type="domain" description="Soluble ligand binding" evidence="6">
    <location>
        <begin position="511"/>
        <end position="560"/>
    </location>
</feature>
<evidence type="ECO:0000313" key="8">
    <source>
        <dbReference type="EMBL" id="RMI24665.1"/>
    </source>
</evidence>
<dbReference type="InterPro" id="IPR049712">
    <property type="entry name" value="Poly_export"/>
</dbReference>
<dbReference type="RefSeq" id="WP_120640531.1">
    <property type="nucleotide sequence ID" value="NZ_RAQU01000215.1"/>
</dbReference>
<feature type="signal peptide" evidence="4">
    <location>
        <begin position="1"/>
        <end position="28"/>
    </location>
</feature>
<evidence type="ECO:0000313" key="10">
    <source>
        <dbReference type="Proteomes" id="UP000278036"/>
    </source>
</evidence>
<reference evidence="7 10" key="1">
    <citation type="submission" date="2018-09" db="EMBL/GenBank/DDBJ databases">
        <title>Roseomonas sp. nov., isolated from feces of Tibetan antelopes in the Qinghai-Tibet plateau, China.</title>
        <authorList>
            <person name="Tian Z."/>
        </authorList>
    </citation>
    <scope>NUCLEOTIDE SEQUENCE [LARGE SCALE GENOMIC DNA]</scope>
    <source>
        <strain evidence="8 9">Z23</strain>
        <strain evidence="7 10">Z24</strain>
    </source>
</reference>
<proteinExistence type="predicted"/>
<dbReference type="AlphaFoldDB" id="A0A3A9J5U8"/>
<evidence type="ECO:0000256" key="4">
    <source>
        <dbReference type="SAM" id="SignalP"/>
    </source>
</evidence>
<dbReference type="EMBL" id="RFLX01000008">
    <property type="protein sequence ID" value="RMI24665.1"/>
    <property type="molecule type" value="Genomic_DNA"/>
</dbReference>
<dbReference type="Gene3D" id="3.10.560.10">
    <property type="entry name" value="Outer membrane lipoprotein wza domain like"/>
    <property type="match status" value="2"/>
</dbReference>
<dbReference type="InterPro" id="IPR003715">
    <property type="entry name" value="Poly_export_N"/>
</dbReference>
<dbReference type="Proteomes" id="UP000278036">
    <property type="component" value="Unassembled WGS sequence"/>
</dbReference>